<protein>
    <submittedName>
        <fullName evidence="2">Psathyrella Velutina lectin At 1.5a resolution</fullName>
    </submittedName>
</protein>
<proteinExistence type="predicted"/>
<dbReference type="InterPro" id="IPR013517">
    <property type="entry name" value="FG-GAP"/>
</dbReference>
<comment type="caution">
    <text evidence="2">The sequence shown here is derived from an EMBL/GenBank/DDBJ whole genome shotgun (WGS) entry which is preliminary data.</text>
</comment>
<dbReference type="Pfam" id="PF13517">
    <property type="entry name" value="FG-GAP_3"/>
    <property type="match status" value="1"/>
</dbReference>
<name>A0A4Y7SEU8_COPMI</name>
<evidence type="ECO:0000313" key="2">
    <source>
        <dbReference type="EMBL" id="TEB19562.1"/>
    </source>
</evidence>
<dbReference type="GO" id="GO:0030246">
    <property type="term" value="F:carbohydrate binding"/>
    <property type="evidence" value="ECO:0007669"/>
    <property type="project" value="UniProtKB-KW"/>
</dbReference>
<dbReference type="AlphaFoldDB" id="A0A4Y7SEU8"/>
<accession>A0A4Y7SEU8</accession>
<evidence type="ECO:0000313" key="3">
    <source>
        <dbReference type="Proteomes" id="UP000298030"/>
    </source>
</evidence>
<evidence type="ECO:0000256" key="1">
    <source>
        <dbReference type="ARBA" id="ARBA00022729"/>
    </source>
</evidence>
<dbReference type="EMBL" id="QPFP01000184">
    <property type="protein sequence ID" value="TEB19562.1"/>
    <property type="molecule type" value="Genomic_DNA"/>
</dbReference>
<keyword evidence="1" id="KW-0732">Signal</keyword>
<dbReference type="OrthoDB" id="3153136at2759"/>
<keyword evidence="3" id="KW-1185">Reference proteome</keyword>
<dbReference type="PANTHER" id="PTHR45460">
    <property type="entry name" value="SIMILAR TO CYSTEINE PROTEINASE"/>
    <property type="match status" value="1"/>
</dbReference>
<dbReference type="PANTHER" id="PTHR45460:SF2">
    <property type="entry name" value="ALPHA 1,3 GLUCANASE, GH71 FAMILY (EUROFUNG)"/>
    <property type="match status" value="1"/>
</dbReference>
<organism evidence="2 3">
    <name type="scientific">Coprinellus micaceus</name>
    <name type="common">Glistening ink-cap mushroom</name>
    <name type="synonym">Coprinus micaceus</name>
    <dbReference type="NCBI Taxonomy" id="71717"/>
    <lineage>
        <taxon>Eukaryota</taxon>
        <taxon>Fungi</taxon>
        <taxon>Dikarya</taxon>
        <taxon>Basidiomycota</taxon>
        <taxon>Agaricomycotina</taxon>
        <taxon>Agaricomycetes</taxon>
        <taxon>Agaricomycetidae</taxon>
        <taxon>Agaricales</taxon>
        <taxon>Agaricineae</taxon>
        <taxon>Psathyrellaceae</taxon>
        <taxon>Coprinellus</taxon>
    </lineage>
</organism>
<sequence length="403" mass="43211">MSNDIVITQSLPVPVKRVATADIIGFGQDGVVILRNSVRPDIRLVIKDYGYNAGTWRVEKHVRLVGDTTGNRRSDIVGFGDAGVLISLNNGDNTFGPQRLALGDFGFAAGNWTPAKHVRYVSDLRKRGFVDIVGFGDAGILVSLNNGNGTFASAKLALNDFGYNAGNWRVERHLRFLADTTGDGLPDVVGFGESAVIVAVNKGDGTFQPGKAVINDLTYGSGGWRIEKHPRTVADLTGDGRADIIGFGDAGVLVALNLGNGTFQAPKLAVTDFGYNQGWRVEQHPRFVADINRDGRGDIVGFGQAGVYVARNNGNGTFAAPSLVIKDFGFDQGWRVDKHPRFLADLTGDGAADIVGFGENSVWVSYNDGNGNFGPVQKLTDTFAFNGGQWAVDKTVRWVADLF</sequence>
<keyword evidence="2" id="KW-0430">Lectin</keyword>
<dbReference type="InterPro" id="IPR028994">
    <property type="entry name" value="Integrin_alpha_N"/>
</dbReference>
<dbReference type="Proteomes" id="UP000298030">
    <property type="component" value="Unassembled WGS sequence"/>
</dbReference>
<gene>
    <name evidence="2" type="ORF">FA13DRAFT_1820845</name>
</gene>
<reference evidence="2 3" key="1">
    <citation type="journal article" date="2019" name="Nat. Ecol. Evol.">
        <title>Megaphylogeny resolves global patterns of mushroom evolution.</title>
        <authorList>
            <person name="Varga T."/>
            <person name="Krizsan K."/>
            <person name="Foldi C."/>
            <person name="Dima B."/>
            <person name="Sanchez-Garcia M."/>
            <person name="Sanchez-Ramirez S."/>
            <person name="Szollosi G.J."/>
            <person name="Szarkandi J.G."/>
            <person name="Papp V."/>
            <person name="Albert L."/>
            <person name="Andreopoulos W."/>
            <person name="Angelini C."/>
            <person name="Antonin V."/>
            <person name="Barry K.W."/>
            <person name="Bougher N.L."/>
            <person name="Buchanan P."/>
            <person name="Buyck B."/>
            <person name="Bense V."/>
            <person name="Catcheside P."/>
            <person name="Chovatia M."/>
            <person name="Cooper J."/>
            <person name="Damon W."/>
            <person name="Desjardin D."/>
            <person name="Finy P."/>
            <person name="Geml J."/>
            <person name="Haridas S."/>
            <person name="Hughes K."/>
            <person name="Justo A."/>
            <person name="Karasinski D."/>
            <person name="Kautmanova I."/>
            <person name="Kiss B."/>
            <person name="Kocsube S."/>
            <person name="Kotiranta H."/>
            <person name="LaButti K.M."/>
            <person name="Lechner B.E."/>
            <person name="Liimatainen K."/>
            <person name="Lipzen A."/>
            <person name="Lukacs Z."/>
            <person name="Mihaltcheva S."/>
            <person name="Morgado L.N."/>
            <person name="Niskanen T."/>
            <person name="Noordeloos M.E."/>
            <person name="Ohm R.A."/>
            <person name="Ortiz-Santana B."/>
            <person name="Ovrebo C."/>
            <person name="Racz N."/>
            <person name="Riley R."/>
            <person name="Savchenko A."/>
            <person name="Shiryaev A."/>
            <person name="Soop K."/>
            <person name="Spirin V."/>
            <person name="Szebenyi C."/>
            <person name="Tomsovsky M."/>
            <person name="Tulloss R.E."/>
            <person name="Uehling J."/>
            <person name="Grigoriev I.V."/>
            <person name="Vagvolgyi C."/>
            <person name="Papp T."/>
            <person name="Martin F.M."/>
            <person name="Miettinen O."/>
            <person name="Hibbett D.S."/>
            <person name="Nagy L.G."/>
        </authorList>
    </citation>
    <scope>NUCLEOTIDE SEQUENCE [LARGE SCALE GENOMIC DNA]</scope>
    <source>
        <strain evidence="2 3">FP101781</strain>
    </source>
</reference>
<dbReference type="SUPFAM" id="SSF69318">
    <property type="entry name" value="Integrin alpha N-terminal domain"/>
    <property type="match status" value="1"/>
</dbReference>